<keyword evidence="2" id="KW-1185">Reference proteome</keyword>
<proteinExistence type="predicted"/>
<reference evidence="3" key="1">
    <citation type="submission" date="2025-08" db="UniProtKB">
        <authorList>
            <consortium name="RefSeq"/>
        </authorList>
    </citation>
    <scope>IDENTIFICATION</scope>
</reference>
<protein>
    <submittedName>
        <fullName evidence="3">Uncharacterized protein LOC113147142</fullName>
    </submittedName>
</protein>
<name>A0A6P6RWY9_9EIME</name>
<sequence length="1332" mass="143329">MKDELEVPAAVASSPFLSSVLPQLKRNVAALKPCEAAAFAALLLKRRELDRSIAESLSNAVYENLGGPLSVLMLQQQPSSPVAELSDAQARHPMHMQQQQHMLQRQRERATSPSSLSCLLHLGRSFTAAGLERLPAIEREIELQWAAFTPAKVSAVLNLLAKIPHRSTSALNKLGLAVQHSLHHYSPNMLAGCLSSLDSLSYRHHSLLSSITALLLHKQIAQQKCHQGPQRQRTQFPQPSPRFLNQLSAVSAVMPTATGSPEISRAAEAAASSQSLMHVHLLQQQQQTAVAATAAAHAARLSSHHLLHFLQPLPPNSHLPPPLFSEKQECITDRCLFPVHGPEQQYHQQHQQRRDSWNGAASRIYSGEELKTATPATLSARPPALATDKEAIRLPPTPASDAWVVPTGPSASRVDFLRTTTMNIDPFLAAALLKHLSHIQHKGNPELLSALLASVATSAANYETQQWQQRHSAVLRLGGSDSGARTSKGSQPAAKAITLGAPASEESMVGIAASVGVTPASRTDTFGSSRCRAAASGCKGAATVRTHELRELWKGIARAASAAVETCSSSRSHGSSHSKTGDAHLLTTNPSEQSAIHGPSEAPEKTLVGSAQRRGLMATPQRLGGALLISTGRGTLRKLRERGADKRLRFVVLPWSMFVAEYRKPLDLDTLRPSIKSGKLRGRRRRAAVEGLVPAGAEVTRTVTRRECALEAMRHWSCYRRAFLQPFQAVSMLSRFCLARTNEALAAADGDSALAGGGTRALSATDTSVLLQQQVLSQPLQQRQFPFGLSFFAVGSTPQMIIDTGPLLSPSLPKECSSSLRRQIQQQHAQRMKCASRAQRMLPQQNQQGEISSGVSNAERLATPDAAATETKRTCPEGAQTHTGASASLQVSSAIVPADLRLAESSPGLVVVAVRAAVRKQQKQRSRLLHALAESLEAAARMKVLTVRITMPFVAQLPRLCGDVANQASASATTAPAAAALAADLSACCTAATATLQTLGLRLGGPLEDPPPARRRTRRLPSPDLATIREHLLVNLETAFRSSYFLPLWRRAAASAALHSRTAADGTRAAATLDRNLAELLPRAAYLYALVFQALVTEVLEQKATIGPISTWQEQRQRVQAFSRTVGEAVAGLICTAASRPTVSALSEILNACRCLLAVEHSGWGVAQQDQQQTERVSLQALLQQTEVAVTELLRQVLLQDYVHTTAPTSSSDARGAFAALVALARSSSSGSSDANSTGTLAIAANRIAVQPTAYKKYNLPLPAPQRAVRSEIWETASDLRIPLLLLLRAHGATLIVPRNEWKDNPFGEATDQVPRYIRLKRRTGKGREVTG</sequence>
<feature type="region of interest" description="Disordered" evidence="1">
    <location>
        <begin position="838"/>
        <end position="886"/>
    </location>
</feature>
<evidence type="ECO:0000256" key="1">
    <source>
        <dbReference type="SAM" id="MobiDB-lite"/>
    </source>
</evidence>
<dbReference type="OrthoDB" id="347884at2759"/>
<dbReference type="RefSeq" id="XP_026192416.1">
    <property type="nucleotide sequence ID" value="XM_026336631.1"/>
</dbReference>
<dbReference type="Proteomes" id="UP000515125">
    <property type="component" value="Unplaced"/>
</dbReference>
<feature type="compositionally biased region" description="Low complexity" evidence="1">
    <location>
        <begin position="568"/>
        <end position="578"/>
    </location>
</feature>
<accession>A0A6P6RWY9</accession>
<evidence type="ECO:0000313" key="3">
    <source>
        <dbReference type="RefSeq" id="XP_026192416.1"/>
    </source>
</evidence>
<gene>
    <name evidence="3" type="primary">LOC113147142</name>
</gene>
<dbReference type="GeneID" id="113147142"/>
<organism evidence="2 3">
    <name type="scientific">Cyclospora cayetanensis</name>
    <dbReference type="NCBI Taxonomy" id="88456"/>
    <lineage>
        <taxon>Eukaryota</taxon>
        <taxon>Sar</taxon>
        <taxon>Alveolata</taxon>
        <taxon>Apicomplexa</taxon>
        <taxon>Conoidasida</taxon>
        <taxon>Coccidia</taxon>
        <taxon>Eucoccidiorida</taxon>
        <taxon>Eimeriorina</taxon>
        <taxon>Eimeriidae</taxon>
        <taxon>Cyclospora</taxon>
    </lineage>
</organism>
<evidence type="ECO:0000313" key="2">
    <source>
        <dbReference type="Proteomes" id="UP000515125"/>
    </source>
</evidence>
<feature type="compositionally biased region" description="Polar residues" evidence="1">
    <location>
        <begin position="842"/>
        <end position="856"/>
    </location>
</feature>
<feature type="region of interest" description="Disordered" evidence="1">
    <location>
        <begin position="568"/>
        <end position="603"/>
    </location>
</feature>